<keyword evidence="4" id="KW-1185">Reference proteome</keyword>
<name>A0A7J7IMH2_9RHOD</name>
<feature type="compositionally biased region" description="Basic and acidic residues" evidence="2">
    <location>
        <begin position="447"/>
        <end position="468"/>
    </location>
</feature>
<feature type="compositionally biased region" description="Basic and acidic residues" evidence="2">
    <location>
        <begin position="77"/>
        <end position="89"/>
    </location>
</feature>
<evidence type="ECO:0000256" key="2">
    <source>
        <dbReference type="SAM" id="MobiDB-lite"/>
    </source>
</evidence>
<feature type="region of interest" description="Disordered" evidence="2">
    <location>
        <begin position="17"/>
        <end position="46"/>
    </location>
</feature>
<sequence>MLRLDPERTNELNFREIMQQRGDGAPPEATAGDTADTTAAPALPTADTATILTNDKPAEGFLDASKALAEPSQVTGLEERALSLEESEKGAVTSGTTATGPLLSASSGGGGGSGAPLKTPADELRISNREIVPEQRKRRRRRRPNSTVRGNYESDDSIYDYDSDFIDDSEITEDYAASGKPGFGVLSSFLGPRWSRDQALSAADSKAHSALEDGSAASRVLGVTRANDDDSEEWDWSRRQPRPHLPAPIEAAAQRLEERIRDVYGEKKPNGWDRIPELADLFASLCEQAVEARWASLPSSDEPMLYRFREELFCRLSFLRTTRPKLLQIASARYWRQIERETEERLRDIREQLNAAVEQATSAEGTSTSTSFWTPALIEAVHEYFITQIKALVAANFRYKKPRSVSKMIKVFATDLKQHPVFVNQSAVTAKDLESVYRKREADLVAERRAKREEERQRKREEKMKAKEQQAALSSDVDVGGSPTPAESQLSGSVQRSPYTQQQSSASPTIGKNFVDGSPFRETPNRHEDQDLQQEVASAEKRRAHTLEERFVELRQWRHETNEWNTTHPYPSVISQKDGFRSVRLWVKAQRMAARGTGRGKLAPETFFRRCIEELDIDLLYGIDASFTTDASATQKPAVPALKPLTKSCLESEIFAPPDRFRIPDDLAEEAAREAAAAAAAAAKDSTTSSSALKAPAQILGSSSAPLANTPQELPAENKPEAASTDPSPDR</sequence>
<feature type="region of interest" description="Disordered" evidence="2">
    <location>
        <begin position="702"/>
        <end position="731"/>
    </location>
</feature>
<feature type="compositionally biased region" description="Polar residues" evidence="2">
    <location>
        <begin position="702"/>
        <end position="712"/>
    </location>
</feature>
<feature type="region of interest" description="Disordered" evidence="2">
    <location>
        <begin position="447"/>
        <end position="530"/>
    </location>
</feature>
<keyword evidence="1" id="KW-0175">Coiled coil</keyword>
<feature type="compositionally biased region" description="Basic and acidic residues" evidence="2">
    <location>
        <begin position="120"/>
        <end position="135"/>
    </location>
</feature>
<comment type="caution">
    <text evidence="3">The sequence shown here is derived from an EMBL/GenBank/DDBJ whole genome shotgun (WGS) entry which is preliminary data.</text>
</comment>
<evidence type="ECO:0000313" key="3">
    <source>
        <dbReference type="EMBL" id="KAF6004293.1"/>
    </source>
</evidence>
<proteinExistence type="predicted"/>
<dbReference type="EMBL" id="VWRR01000004">
    <property type="protein sequence ID" value="KAF6004293.1"/>
    <property type="molecule type" value="Genomic_DNA"/>
</dbReference>
<dbReference type="OrthoDB" id="10539309at2759"/>
<dbReference type="Proteomes" id="UP000530660">
    <property type="component" value="Unassembled WGS sequence"/>
</dbReference>
<feature type="compositionally biased region" description="Polar residues" evidence="2">
    <location>
        <begin position="485"/>
        <end position="510"/>
    </location>
</feature>
<reference evidence="3 4" key="1">
    <citation type="journal article" date="2020" name="J. Phycol.">
        <title>Comparative genome analysis reveals Cyanidiococcus gen. nov., a new extremophilic red algal genus sister to Cyanidioschyzon (Cyanidioschyzonaceae, Rhodophyta).</title>
        <authorList>
            <person name="Liu S.-L."/>
            <person name="Chiang Y.-R."/>
            <person name="Yoon H.S."/>
            <person name="Fu H.-Y."/>
        </authorList>
    </citation>
    <scope>NUCLEOTIDE SEQUENCE [LARGE SCALE GENOMIC DNA]</scope>
    <source>
        <strain evidence="3 4">THAL066</strain>
    </source>
</reference>
<accession>A0A7J7IMH2</accession>
<feature type="compositionally biased region" description="Low complexity" evidence="2">
    <location>
        <begin position="25"/>
        <end position="46"/>
    </location>
</feature>
<organism evidence="3 4">
    <name type="scientific">Cyanidiococcus yangmingshanensis</name>
    <dbReference type="NCBI Taxonomy" id="2690220"/>
    <lineage>
        <taxon>Eukaryota</taxon>
        <taxon>Rhodophyta</taxon>
        <taxon>Bangiophyceae</taxon>
        <taxon>Cyanidiales</taxon>
        <taxon>Cyanidiaceae</taxon>
        <taxon>Cyanidiococcus</taxon>
    </lineage>
</organism>
<feature type="region of interest" description="Disordered" evidence="2">
    <location>
        <begin position="64"/>
        <end position="155"/>
    </location>
</feature>
<gene>
    <name evidence="3" type="ORF">F1559_004768</name>
</gene>
<evidence type="ECO:0000256" key="1">
    <source>
        <dbReference type="SAM" id="Coils"/>
    </source>
</evidence>
<protein>
    <submittedName>
        <fullName evidence="3">Uncharacterized protein</fullName>
    </submittedName>
</protein>
<dbReference type="AlphaFoldDB" id="A0A7J7IMH2"/>
<feature type="coiled-coil region" evidence="1">
    <location>
        <begin position="339"/>
        <end position="366"/>
    </location>
</feature>
<evidence type="ECO:0000313" key="4">
    <source>
        <dbReference type="Proteomes" id="UP000530660"/>
    </source>
</evidence>